<proteinExistence type="predicted"/>
<dbReference type="Pfam" id="PF26305">
    <property type="entry name" value="CD_NTase_C"/>
    <property type="match status" value="1"/>
</dbReference>
<evidence type="ECO:0000256" key="2">
    <source>
        <dbReference type="ARBA" id="ARBA00022695"/>
    </source>
</evidence>
<dbReference type="AlphaFoldDB" id="A0A1M4N1P8"/>
<keyword evidence="2" id="KW-0548">Nucleotidyltransferase</keyword>
<evidence type="ECO:0000313" key="7">
    <source>
        <dbReference type="Proteomes" id="UP000184085"/>
    </source>
</evidence>
<gene>
    <name evidence="6" type="ORF">KARMA_2970</name>
</gene>
<evidence type="ECO:0000256" key="1">
    <source>
        <dbReference type="ARBA" id="ARBA00022679"/>
    </source>
</evidence>
<evidence type="ECO:0000256" key="4">
    <source>
        <dbReference type="ARBA" id="ARBA00023118"/>
    </source>
</evidence>
<keyword evidence="3" id="KW-0547">Nucleotide-binding</keyword>
<keyword evidence="4" id="KW-0051">Antiviral defense</keyword>
<evidence type="ECO:0000256" key="3">
    <source>
        <dbReference type="ARBA" id="ARBA00022741"/>
    </source>
</evidence>
<name>A0A1M4N1P8_9RHOB</name>
<keyword evidence="7" id="KW-1185">Reference proteome</keyword>
<evidence type="ECO:0000313" key="6">
    <source>
        <dbReference type="EMBL" id="SCM68743.1"/>
    </source>
</evidence>
<dbReference type="Proteomes" id="UP000184085">
    <property type="component" value="Unassembled WGS sequence"/>
</dbReference>
<evidence type="ECO:0000259" key="5">
    <source>
        <dbReference type="Pfam" id="PF26305"/>
    </source>
</evidence>
<dbReference type="EMBL" id="FMJB01000059">
    <property type="protein sequence ID" value="SCM68743.1"/>
    <property type="molecule type" value="Genomic_DNA"/>
</dbReference>
<dbReference type="RefSeq" id="WP_072707601.1">
    <property type="nucleotide sequence ID" value="NZ_FMJB01000059.1"/>
</dbReference>
<reference evidence="7" key="1">
    <citation type="submission" date="2016-09" db="EMBL/GenBank/DDBJ databases">
        <authorList>
            <person name="Wibberg D."/>
        </authorList>
    </citation>
    <scope>NUCLEOTIDE SEQUENCE [LARGE SCALE GENOMIC DNA]</scope>
</reference>
<protein>
    <recommendedName>
        <fullName evidence="5">cGAS/DncV-like nucleotidyltransferase C-terminal helical domain-containing protein</fullName>
    </recommendedName>
</protein>
<dbReference type="InterPro" id="IPR058909">
    <property type="entry name" value="CD_NTase_C"/>
</dbReference>
<accession>A0A1M4N1P8</accession>
<sequence>MYNIDERISRLKSRRNDGWNEALLSRGYYENFESRTNQKATKYALGAMQEVNKRSTEISIEEFEKVRDGLKSCLPGRGFNPDFRLQGSVACNIHIKGVSDVDMLEVNGDLFTYSTGGARGNLYTPSQATASPASEVLKMRSITESELEKRYYAATIDKSNAKSIQLSGGSFRRKVDVVPSHWHDGEDYQLFREEKYRGIVIVNKKNLESIKNYPFLFADRINKKGSETADGSKMATRLLKSIKSDSEYENQLSSYDIASLMYSCPSDQIRSFEARDLSVFAGAEQWLDYLMKNKLIAMDLDTPDGTRKILDSEKKWEGLIVLAIETSALANEVFKETVGPYYWGDTGVSSVRKSLEEARVPLVPAY</sequence>
<keyword evidence="1" id="KW-0808">Transferase</keyword>
<organism evidence="6 7">
    <name type="scientific">Donghicola eburneus</name>
    <dbReference type="NCBI Taxonomy" id="393278"/>
    <lineage>
        <taxon>Bacteria</taxon>
        <taxon>Pseudomonadati</taxon>
        <taxon>Pseudomonadota</taxon>
        <taxon>Alphaproteobacteria</taxon>
        <taxon>Rhodobacterales</taxon>
        <taxon>Roseobacteraceae</taxon>
        <taxon>Donghicola</taxon>
    </lineage>
</organism>
<feature type="domain" description="cGAS/DncV-like nucleotidyltransferase C-terminal helical" evidence="5">
    <location>
        <begin position="220"/>
        <end position="317"/>
    </location>
</feature>